<keyword evidence="5" id="KW-0539">Nucleus</keyword>
<comment type="caution">
    <text evidence="11">The sequence shown here is derived from an EMBL/GenBank/DDBJ whole genome shotgun (WGS) entry which is preliminary data.</text>
</comment>
<feature type="domain" description="G" evidence="9">
    <location>
        <begin position="248"/>
        <end position="314"/>
    </location>
</feature>
<evidence type="ECO:0000259" key="10">
    <source>
        <dbReference type="Pfam" id="PF08701"/>
    </source>
</evidence>
<feature type="compositionally biased region" description="Basic residues" evidence="8">
    <location>
        <begin position="38"/>
        <end position="56"/>
    </location>
</feature>
<sequence length="427" mass="48802">MAKFCLTKFFNTNNFFLEKPSKRIAAKRRYKIIKKVAQHNKKLRRKEKKNPTKKKQQIISVPNSCPFKESILAEAARIKKIKEEEILRKKEERKLERQMQREIATPMEVVPTEEKKSNNSKSILKKFQEVIDEADMVLEIVDARDPLGTRCLEVEETISQKNKQLIIVINKTDLVSPENLSKWLKYFKKSLRIEAVPFKSSIKPKQFGKKKFSDEEITRNSTCIGAESLLDIVDKYYNKACKNKISIQVGVIGLPNIGKSSVIDSLNQIMAYHSENTAGDKKSKLIAQLRSKVNLVDSAGIVFENQEDSDLLSNVLKSTVKIETIKDPFGPACAILEKMSTQQLMELYDITEFANSEEFFKKKAHRMGKLKKKGLPDVEAAARSVLIDWYTGKIRYYTIPPSAVKKSTNECIGLTEYHIDLKTTASL</sequence>
<evidence type="ECO:0000259" key="9">
    <source>
        <dbReference type="Pfam" id="PF01926"/>
    </source>
</evidence>
<proteinExistence type="predicted"/>
<dbReference type="PANTHER" id="PTHR11089">
    <property type="entry name" value="GTP-BINDING PROTEIN-RELATED"/>
    <property type="match status" value="1"/>
</dbReference>
<dbReference type="InterPro" id="IPR027417">
    <property type="entry name" value="P-loop_NTPase"/>
</dbReference>
<gene>
    <name evidence="11" type="ORF">TKK_005668</name>
</gene>
<organism evidence="11 12">
    <name type="scientific">Trichogramma kaykai</name>
    <dbReference type="NCBI Taxonomy" id="54128"/>
    <lineage>
        <taxon>Eukaryota</taxon>
        <taxon>Metazoa</taxon>
        <taxon>Ecdysozoa</taxon>
        <taxon>Arthropoda</taxon>
        <taxon>Hexapoda</taxon>
        <taxon>Insecta</taxon>
        <taxon>Pterygota</taxon>
        <taxon>Neoptera</taxon>
        <taxon>Endopterygota</taxon>
        <taxon>Hymenoptera</taxon>
        <taxon>Apocrita</taxon>
        <taxon>Proctotrupomorpha</taxon>
        <taxon>Chalcidoidea</taxon>
        <taxon>Trichogrammatidae</taxon>
        <taxon>Trichogramma</taxon>
    </lineage>
</organism>
<feature type="coiled-coil region" evidence="7">
    <location>
        <begin position="72"/>
        <end position="101"/>
    </location>
</feature>
<dbReference type="FunFam" id="1.10.1580.10:FF:000002">
    <property type="entry name" value="Guanine nucleotide-binding protein-like 3 (nucleolar)-like"/>
    <property type="match status" value="1"/>
</dbReference>
<comment type="subcellular location">
    <subcellularLocation>
        <location evidence="1">Nucleus</location>
    </subcellularLocation>
</comment>
<accession>A0ABD2X6Y0</accession>
<reference evidence="11 12" key="1">
    <citation type="journal article" date="2024" name="bioRxiv">
        <title>A reference genome for Trichogramma kaykai: A tiny desert-dwelling parasitoid wasp with competing sex-ratio distorters.</title>
        <authorList>
            <person name="Culotta J."/>
            <person name="Lindsey A.R."/>
        </authorList>
    </citation>
    <scope>NUCLEOTIDE SEQUENCE [LARGE SCALE GENOMIC DNA]</scope>
    <source>
        <strain evidence="11 12">KSX58</strain>
    </source>
</reference>
<evidence type="ECO:0000256" key="3">
    <source>
        <dbReference type="ARBA" id="ARBA00023054"/>
    </source>
</evidence>
<evidence type="ECO:0000256" key="4">
    <source>
        <dbReference type="ARBA" id="ARBA00023134"/>
    </source>
</evidence>
<evidence type="ECO:0000256" key="5">
    <source>
        <dbReference type="ARBA" id="ARBA00023242"/>
    </source>
</evidence>
<dbReference type="PANTHER" id="PTHR11089:SF30">
    <property type="entry name" value="GUANINE NUCLEOTIDE-BINDING PROTEIN-LIKE 3 HOMOLOG"/>
    <property type="match status" value="1"/>
</dbReference>
<dbReference type="GO" id="GO:0005730">
    <property type="term" value="C:nucleolus"/>
    <property type="evidence" value="ECO:0007669"/>
    <property type="project" value="UniProtKB-ARBA"/>
</dbReference>
<evidence type="ECO:0000256" key="1">
    <source>
        <dbReference type="ARBA" id="ARBA00004123"/>
    </source>
</evidence>
<dbReference type="SUPFAM" id="SSF52540">
    <property type="entry name" value="P-loop containing nucleoside triphosphate hydrolases"/>
    <property type="match status" value="1"/>
</dbReference>
<feature type="region of interest" description="Disordered" evidence="8">
    <location>
        <begin position="38"/>
        <end position="57"/>
    </location>
</feature>
<evidence type="ECO:0000256" key="2">
    <source>
        <dbReference type="ARBA" id="ARBA00022741"/>
    </source>
</evidence>
<evidence type="ECO:0000256" key="6">
    <source>
        <dbReference type="ARBA" id="ARBA00069022"/>
    </source>
</evidence>
<dbReference type="GO" id="GO:0005525">
    <property type="term" value="F:GTP binding"/>
    <property type="evidence" value="ECO:0007669"/>
    <property type="project" value="UniProtKB-KW"/>
</dbReference>
<dbReference type="Gene3D" id="3.40.50.300">
    <property type="entry name" value="P-loop containing nucleotide triphosphate hydrolases"/>
    <property type="match status" value="1"/>
</dbReference>
<protein>
    <recommendedName>
        <fullName evidence="6">Guanine nucleotide-binding protein-like 3 homolog</fullName>
    </recommendedName>
</protein>
<evidence type="ECO:0000313" key="11">
    <source>
        <dbReference type="EMBL" id="KAL3401020.1"/>
    </source>
</evidence>
<dbReference type="InterPro" id="IPR050755">
    <property type="entry name" value="TRAFAC_YlqF/YawG_RiboMat"/>
</dbReference>
<dbReference type="InterPro" id="IPR006073">
    <property type="entry name" value="GTP-bd"/>
</dbReference>
<dbReference type="Pfam" id="PF01926">
    <property type="entry name" value="MMR_HSR1"/>
    <property type="match status" value="1"/>
</dbReference>
<dbReference type="InterPro" id="IPR014813">
    <property type="entry name" value="Gnl3_N_dom"/>
</dbReference>
<dbReference type="EMBL" id="JBJJXI010000049">
    <property type="protein sequence ID" value="KAL3401020.1"/>
    <property type="molecule type" value="Genomic_DNA"/>
</dbReference>
<keyword evidence="3 7" id="KW-0175">Coiled coil</keyword>
<keyword evidence="4" id="KW-0342">GTP-binding</keyword>
<keyword evidence="12" id="KW-1185">Reference proteome</keyword>
<dbReference type="Pfam" id="PF08701">
    <property type="entry name" value="GN3L_Grn1"/>
    <property type="match status" value="1"/>
</dbReference>
<dbReference type="Proteomes" id="UP001627154">
    <property type="component" value="Unassembled WGS sequence"/>
</dbReference>
<evidence type="ECO:0000313" key="12">
    <source>
        <dbReference type="Proteomes" id="UP001627154"/>
    </source>
</evidence>
<feature type="domain" description="Guanine nucleotide-binding protein-like 3 N-terminal" evidence="10">
    <location>
        <begin position="27"/>
        <end position="98"/>
    </location>
</feature>
<dbReference type="AlphaFoldDB" id="A0ABD2X6Y0"/>
<keyword evidence="2" id="KW-0547">Nucleotide-binding</keyword>
<evidence type="ECO:0000256" key="8">
    <source>
        <dbReference type="SAM" id="MobiDB-lite"/>
    </source>
</evidence>
<name>A0ABD2X6Y0_9HYME</name>
<dbReference type="InterPro" id="IPR023179">
    <property type="entry name" value="GTP-bd_ortho_bundle_sf"/>
</dbReference>
<dbReference type="Gene3D" id="1.10.1580.10">
    <property type="match status" value="1"/>
</dbReference>
<evidence type="ECO:0000256" key="7">
    <source>
        <dbReference type="SAM" id="Coils"/>
    </source>
</evidence>